<comment type="subcellular location">
    <subcellularLocation>
        <location evidence="1 9">Cell inner membrane</location>
        <topology evidence="1 9">Single-pass membrane protein</topology>
    </subcellularLocation>
</comment>
<keyword evidence="3 9" id="KW-0813">Transport</keyword>
<evidence type="ECO:0000256" key="5">
    <source>
        <dbReference type="ARBA" id="ARBA00022519"/>
    </source>
</evidence>
<gene>
    <name evidence="14" type="ORF">CWI81_00020</name>
</gene>
<dbReference type="InterPro" id="IPR058982">
    <property type="entry name" value="Beta-barrel_AprE"/>
</dbReference>
<dbReference type="Gene3D" id="2.40.30.170">
    <property type="match status" value="1"/>
</dbReference>
<dbReference type="Gene3D" id="2.40.50.100">
    <property type="match status" value="1"/>
</dbReference>
<dbReference type="Pfam" id="PF26002">
    <property type="entry name" value="Beta-barrel_AprE"/>
    <property type="match status" value="1"/>
</dbReference>
<feature type="region of interest" description="Disordered" evidence="11">
    <location>
        <begin position="1"/>
        <end position="21"/>
    </location>
</feature>
<feature type="domain" description="AprE-like long alpha-helical hairpin" evidence="12">
    <location>
        <begin position="141"/>
        <end position="314"/>
    </location>
</feature>
<evidence type="ECO:0000259" key="12">
    <source>
        <dbReference type="Pfam" id="PF25994"/>
    </source>
</evidence>
<feature type="coiled-coil region" evidence="10">
    <location>
        <begin position="187"/>
        <end position="235"/>
    </location>
</feature>
<dbReference type="OrthoDB" id="9775513at2"/>
<evidence type="ECO:0000256" key="9">
    <source>
        <dbReference type="RuleBase" id="RU365093"/>
    </source>
</evidence>
<dbReference type="PANTHER" id="PTHR30386:SF26">
    <property type="entry name" value="TRANSPORT PROTEIN COMB"/>
    <property type="match status" value="1"/>
</dbReference>
<evidence type="ECO:0000256" key="11">
    <source>
        <dbReference type="SAM" id="MobiDB-lite"/>
    </source>
</evidence>
<evidence type="ECO:0000313" key="14">
    <source>
        <dbReference type="EMBL" id="RUO76934.1"/>
    </source>
</evidence>
<dbReference type="Pfam" id="PF25994">
    <property type="entry name" value="HH_AprE"/>
    <property type="match status" value="1"/>
</dbReference>
<dbReference type="Proteomes" id="UP000287908">
    <property type="component" value="Unassembled WGS sequence"/>
</dbReference>
<keyword evidence="6 9" id="KW-0812">Transmembrane</keyword>
<dbReference type="AlphaFoldDB" id="A0A432ZG96"/>
<feature type="transmembrane region" description="Helical" evidence="9">
    <location>
        <begin position="67"/>
        <end position="84"/>
    </location>
</feature>
<evidence type="ECO:0000256" key="3">
    <source>
        <dbReference type="ARBA" id="ARBA00022448"/>
    </source>
</evidence>
<evidence type="ECO:0000256" key="2">
    <source>
        <dbReference type="ARBA" id="ARBA00009477"/>
    </source>
</evidence>
<dbReference type="PRINTS" id="PR01490">
    <property type="entry name" value="RTXTOXIND"/>
</dbReference>
<dbReference type="InterPro" id="IPR010129">
    <property type="entry name" value="T1SS_HlyD"/>
</dbReference>
<evidence type="ECO:0000259" key="13">
    <source>
        <dbReference type="Pfam" id="PF26002"/>
    </source>
</evidence>
<evidence type="ECO:0000256" key="7">
    <source>
        <dbReference type="ARBA" id="ARBA00022989"/>
    </source>
</evidence>
<accession>A0A432ZG96</accession>
<dbReference type="PANTHER" id="PTHR30386">
    <property type="entry name" value="MEMBRANE FUSION SUBUNIT OF EMRAB-TOLC MULTIDRUG EFFLUX PUMP"/>
    <property type="match status" value="1"/>
</dbReference>
<protein>
    <recommendedName>
        <fullName evidence="9">Membrane fusion protein (MFP) family protein</fullName>
    </recommendedName>
</protein>
<evidence type="ECO:0000256" key="4">
    <source>
        <dbReference type="ARBA" id="ARBA00022475"/>
    </source>
</evidence>
<keyword evidence="10" id="KW-0175">Coiled coil</keyword>
<dbReference type="EMBL" id="PIQF01000001">
    <property type="protein sequence ID" value="RUO76934.1"/>
    <property type="molecule type" value="Genomic_DNA"/>
</dbReference>
<dbReference type="InterPro" id="IPR006144">
    <property type="entry name" value="Secretion_HlyD_CS"/>
</dbReference>
<dbReference type="RefSeq" id="WP_126783204.1">
    <property type="nucleotide sequence ID" value="NZ_PIQF01000001.1"/>
</dbReference>
<feature type="compositionally biased region" description="Basic and acidic residues" evidence="11">
    <location>
        <begin position="1"/>
        <end position="11"/>
    </location>
</feature>
<keyword evidence="8 9" id="KW-0472">Membrane</keyword>
<dbReference type="GO" id="GO:0005886">
    <property type="term" value="C:plasma membrane"/>
    <property type="evidence" value="ECO:0007669"/>
    <property type="project" value="UniProtKB-SubCell"/>
</dbReference>
<keyword evidence="7 9" id="KW-1133">Transmembrane helix</keyword>
<organism evidence="14 15">
    <name type="scientific">Idiomarina seosinensis</name>
    <dbReference type="NCBI Taxonomy" id="281739"/>
    <lineage>
        <taxon>Bacteria</taxon>
        <taxon>Pseudomonadati</taxon>
        <taxon>Pseudomonadota</taxon>
        <taxon>Gammaproteobacteria</taxon>
        <taxon>Alteromonadales</taxon>
        <taxon>Idiomarinaceae</taxon>
        <taxon>Idiomarina</taxon>
    </lineage>
</organism>
<evidence type="ECO:0000256" key="10">
    <source>
        <dbReference type="SAM" id="Coils"/>
    </source>
</evidence>
<dbReference type="SUPFAM" id="SSF111369">
    <property type="entry name" value="HlyD-like secretion proteins"/>
    <property type="match status" value="1"/>
</dbReference>
<dbReference type="InterPro" id="IPR050739">
    <property type="entry name" value="MFP"/>
</dbReference>
<evidence type="ECO:0000256" key="8">
    <source>
        <dbReference type="ARBA" id="ARBA00023136"/>
    </source>
</evidence>
<dbReference type="GO" id="GO:0009306">
    <property type="term" value="P:protein secretion"/>
    <property type="evidence" value="ECO:0007669"/>
    <property type="project" value="InterPro"/>
</dbReference>
<keyword evidence="15" id="KW-1185">Reference proteome</keyword>
<feature type="domain" description="AprE-like beta-barrel" evidence="13">
    <location>
        <begin position="365"/>
        <end position="451"/>
    </location>
</feature>
<proteinExistence type="inferred from homology"/>
<evidence type="ECO:0000313" key="15">
    <source>
        <dbReference type="Proteomes" id="UP000287908"/>
    </source>
</evidence>
<keyword evidence="4 9" id="KW-1003">Cell membrane</keyword>
<comment type="caution">
    <text evidence="14">The sequence shown here is derived from an EMBL/GenBank/DDBJ whole genome shotgun (WGS) entry which is preliminary data.</text>
</comment>
<feature type="coiled-coil region" evidence="10">
    <location>
        <begin position="267"/>
        <end position="294"/>
    </location>
</feature>
<comment type="similarity">
    <text evidence="2 9">Belongs to the membrane fusion protein (MFP) (TC 8.A.1) family.</text>
</comment>
<evidence type="ECO:0000256" key="6">
    <source>
        <dbReference type="ARBA" id="ARBA00022692"/>
    </source>
</evidence>
<sequence>MTDNSPKKTTEQRAFGTVGSASKKGAANKGLIDKIFGRWVNVPNHKDWVVDAEWARIQQQPIRSTQLLYAMLIAVIALLIWASLAEVVTVARGDGRVVPSRQLQTIETLDGGQVQSIKVREGDRVEQGDVMVEIDSTRFLSEFSENQSRLWSLQARSARLRALVTGNELEFPDELKQRAPQLIKDERAAYHSNLEQLESLKAGAQAQLRQRRESLNELQAAAQQYRESLALVNRELKVTEPLRKSGAVSEVDIIRLQRDQTQFQGQLSQTLSKIEEARAAIQESESKLNEVRLEQVNQWRQQLSEVSADLAAFESVELRLQDRVAQSKLRAPVDGIIQTLHVNTIGGVVTQGQPVVDIVPVDDELIIEARILPRDIAFVKLGQVASIKFTAYDFSIYGGAEAVVEHISADTITDENDVTYYVVRLHTQKSDFSEDLQILPGMVAQVDIKTGSRTVMSYLLKPVRKAYSEALTER</sequence>
<dbReference type="InterPro" id="IPR058781">
    <property type="entry name" value="HH_AprE-like"/>
</dbReference>
<name>A0A432ZG96_9GAMM</name>
<dbReference type="NCBIfam" id="TIGR01843">
    <property type="entry name" value="type_I_hlyD"/>
    <property type="match status" value="1"/>
</dbReference>
<keyword evidence="5 9" id="KW-0997">Cell inner membrane</keyword>
<dbReference type="PROSITE" id="PS00543">
    <property type="entry name" value="HLYD_FAMILY"/>
    <property type="match status" value="1"/>
</dbReference>
<dbReference type="Gene3D" id="1.10.287.470">
    <property type="entry name" value="Helix hairpin bin"/>
    <property type="match status" value="1"/>
</dbReference>
<reference evidence="14 15" key="1">
    <citation type="journal article" date="2011" name="Front. Microbiol.">
        <title>Genomic signatures of strain selection and enhancement in Bacillus atrophaeus var. globigii, a historical biowarfare simulant.</title>
        <authorList>
            <person name="Gibbons H.S."/>
            <person name="Broomall S.M."/>
            <person name="McNew L.A."/>
            <person name="Daligault H."/>
            <person name="Chapman C."/>
            <person name="Bruce D."/>
            <person name="Karavis M."/>
            <person name="Krepps M."/>
            <person name="McGregor P.A."/>
            <person name="Hong C."/>
            <person name="Park K.H."/>
            <person name="Akmal A."/>
            <person name="Feldman A."/>
            <person name="Lin J.S."/>
            <person name="Chang W.E."/>
            <person name="Higgs B.W."/>
            <person name="Demirev P."/>
            <person name="Lindquist J."/>
            <person name="Liem A."/>
            <person name="Fochler E."/>
            <person name="Read T.D."/>
            <person name="Tapia R."/>
            <person name="Johnson S."/>
            <person name="Bishop-Lilly K.A."/>
            <person name="Detter C."/>
            <person name="Han C."/>
            <person name="Sozhamannan S."/>
            <person name="Rosenzweig C.N."/>
            <person name="Skowronski E.W."/>
        </authorList>
    </citation>
    <scope>NUCLEOTIDE SEQUENCE [LARGE SCALE GENOMIC DNA]</scope>
    <source>
        <strain evidence="14 15">CL-SP19</strain>
    </source>
</reference>
<evidence type="ECO:0000256" key="1">
    <source>
        <dbReference type="ARBA" id="ARBA00004377"/>
    </source>
</evidence>